<dbReference type="Gene3D" id="3.40.30.10">
    <property type="entry name" value="Glutaredoxin"/>
    <property type="match status" value="1"/>
</dbReference>
<name>G4QIM2_GLANF</name>
<dbReference type="Proteomes" id="UP000009282">
    <property type="component" value="Chromosome"/>
</dbReference>
<organism evidence="5 6">
    <name type="scientific">Glaciecola nitratireducens (strain JCM 12485 / KCTC 12276 / FR1064)</name>
    <dbReference type="NCBI Taxonomy" id="1085623"/>
    <lineage>
        <taxon>Bacteria</taxon>
        <taxon>Pseudomonadati</taxon>
        <taxon>Pseudomonadota</taxon>
        <taxon>Gammaproteobacteria</taxon>
        <taxon>Alteromonadales</taxon>
        <taxon>Alteromonadaceae</taxon>
        <taxon>Brumicola</taxon>
    </lineage>
</organism>
<evidence type="ECO:0000256" key="3">
    <source>
        <dbReference type="PROSITE-ProRule" id="PRU01282"/>
    </source>
</evidence>
<dbReference type="InterPro" id="IPR036249">
    <property type="entry name" value="Thioredoxin-like_sf"/>
</dbReference>
<dbReference type="PANTHER" id="PTHR30041">
    <property type="entry name" value="ARSENATE REDUCTASE"/>
    <property type="match status" value="1"/>
</dbReference>
<dbReference type="PANTHER" id="PTHR30041:SF4">
    <property type="entry name" value="ARSENATE REDUCTASE"/>
    <property type="match status" value="1"/>
</dbReference>
<dbReference type="PROSITE" id="PS51353">
    <property type="entry name" value="ARSC"/>
    <property type="match status" value="1"/>
</dbReference>
<dbReference type="Pfam" id="PF03960">
    <property type="entry name" value="ArsC"/>
    <property type="match status" value="1"/>
</dbReference>
<dbReference type="InterPro" id="IPR006660">
    <property type="entry name" value="Arsenate_reductase-like"/>
</dbReference>
<evidence type="ECO:0000313" key="5">
    <source>
        <dbReference type="EMBL" id="AEP31177.1"/>
    </source>
</evidence>
<reference evidence="5 6" key="1">
    <citation type="journal article" date="2011" name="J. Bacteriol.">
        <title>Complete genome sequence of seawater bacterium Glaciecola nitratireducens FR1064T.</title>
        <authorList>
            <person name="Bian F."/>
            <person name="Qin Q.L."/>
            <person name="Xie B.B."/>
            <person name="Shu Y.L."/>
            <person name="Zhang X.Y."/>
            <person name="Yu Y."/>
            <person name="Chen B."/>
            <person name="Chen X.L."/>
            <person name="Zhou B.C."/>
            <person name="Zhang Y.Z."/>
        </authorList>
    </citation>
    <scope>NUCLEOTIDE SEQUENCE [LARGE SCALE GENOMIC DNA]</scope>
    <source>
        <strain evidence="6">JCM 12485 / KCTC 12276 / FR1064</strain>
    </source>
</reference>
<dbReference type="AlphaFoldDB" id="G4QIM2"/>
<evidence type="ECO:0000256" key="4">
    <source>
        <dbReference type="RuleBase" id="RU362029"/>
    </source>
</evidence>
<keyword evidence="2 4" id="KW-0560">Oxidoreductase</keyword>
<dbReference type="NCBIfam" id="TIGR00014">
    <property type="entry name" value="arsC"/>
    <property type="match status" value="1"/>
</dbReference>
<proteinExistence type="inferred from homology"/>
<protein>
    <recommendedName>
        <fullName evidence="4">Arsenate reductase</fullName>
        <ecNumber evidence="4">1.20.4.1</ecNumber>
    </recommendedName>
</protein>
<gene>
    <name evidence="5" type="ordered locus">GNIT_3082</name>
</gene>
<evidence type="ECO:0000313" key="6">
    <source>
        <dbReference type="Proteomes" id="UP000009282"/>
    </source>
</evidence>
<keyword evidence="6" id="KW-1185">Reference proteome</keyword>
<evidence type="ECO:0000256" key="2">
    <source>
        <dbReference type="ARBA" id="ARBA00023002"/>
    </source>
</evidence>
<accession>G4QIM2</accession>
<dbReference type="GO" id="GO:0008794">
    <property type="term" value="F:arsenate reductase (glutaredoxin) activity"/>
    <property type="evidence" value="ECO:0007669"/>
    <property type="project" value="UniProtKB-UniRule"/>
</dbReference>
<evidence type="ECO:0000256" key="1">
    <source>
        <dbReference type="ARBA" id="ARBA00007198"/>
    </source>
</evidence>
<dbReference type="SUPFAM" id="SSF52833">
    <property type="entry name" value="Thioredoxin-like"/>
    <property type="match status" value="1"/>
</dbReference>
<dbReference type="STRING" id="1085623.GNIT_3082"/>
<dbReference type="InterPro" id="IPR006659">
    <property type="entry name" value="Arsenate_reductase"/>
</dbReference>
<dbReference type="HOGENOM" id="CLU_116644_0_0_6"/>
<dbReference type="EC" id="1.20.4.1" evidence="4"/>
<sequence length="118" mass="13483">MSEAIFYHNPRCSKSREALAFVQEQVKDLLVVEYLKTPLDKAELFDIYQKLGIQSAHQMIRSNEAEFDQAGLSDKSSDDDVLAAVEKFPRLLERPILLYKNRAAIGRPLDHIVSLLHD</sequence>
<dbReference type="EMBL" id="CP003060">
    <property type="protein sequence ID" value="AEP31177.1"/>
    <property type="molecule type" value="Genomic_DNA"/>
</dbReference>
<comment type="similarity">
    <text evidence="1 3 4">Belongs to the ArsC family.</text>
</comment>
<dbReference type="RefSeq" id="WP_014110048.1">
    <property type="nucleotide sequence ID" value="NC_016041.1"/>
</dbReference>
<dbReference type="eggNOG" id="COG1393">
    <property type="taxonomic scope" value="Bacteria"/>
</dbReference>
<dbReference type="OrthoDB" id="9790554at2"/>
<dbReference type="KEGG" id="gni:GNIT_3082"/>
<comment type="catalytic activity">
    <reaction evidence="4">
        <text>[glutaredoxin]-dithiol + arsenate + glutathione + H(+) = glutathionyl-S-S-[glutaredoxin] + arsenite + H2O</text>
        <dbReference type="Rhea" id="RHEA:22016"/>
        <dbReference type="Rhea" id="RHEA-COMP:10729"/>
        <dbReference type="Rhea" id="RHEA-COMP:17668"/>
        <dbReference type="ChEBI" id="CHEBI:15377"/>
        <dbReference type="ChEBI" id="CHEBI:15378"/>
        <dbReference type="ChEBI" id="CHEBI:29242"/>
        <dbReference type="ChEBI" id="CHEBI:29950"/>
        <dbReference type="ChEBI" id="CHEBI:48597"/>
        <dbReference type="ChEBI" id="CHEBI:57925"/>
        <dbReference type="ChEBI" id="CHEBI:146199"/>
        <dbReference type="EC" id="1.20.4.1"/>
    </reaction>
</comment>